<dbReference type="HOGENOM" id="CLU_2888761_0_0_1"/>
<evidence type="ECO:0000313" key="1">
    <source>
        <dbReference type="EMBL" id="ERM99189.1"/>
    </source>
</evidence>
<dbReference type="Proteomes" id="UP000017836">
    <property type="component" value="Unassembled WGS sequence"/>
</dbReference>
<name>W1NWZ9_AMBTC</name>
<sequence>MASAVQTVCGQAYAIGQAEDIAAQGQILARGLIPQLFAFALNCPMQRFLQARYVSSGNGGWVF</sequence>
<organism evidence="1 2">
    <name type="scientific">Amborella trichopoda</name>
    <dbReference type="NCBI Taxonomy" id="13333"/>
    <lineage>
        <taxon>Eukaryota</taxon>
        <taxon>Viridiplantae</taxon>
        <taxon>Streptophyta</taxon>
        <taxon>Embryophyta</taxon>
        <taxon>Tracheophyta</taxon>
        <taxon>Spermatophyta</taxon>
        <taxon>Magnoliopsida</taxon>
        <taxon>Amborellales</taxon>
        <taxon>Amborellaceae</taxon>
        <taxon>Amborella</taxon>
    </lineage>
</organism>
<proteinExistence type="predicted"/>
<gene>
    <name evidence="1" type="ORF">AMTR_s00092p00084790</name>
</gene>
<evidence type="ECO:0000313" key="2">
    <source>
        <dbReference type="Proteomes" id="UP000017836"/>
    </source>
</evidence>
<accession>W1NWZ9</accession>
<dbReference type="EMBL" id="KI395040">
    <property type="protein sequence ID" value="ERM99189.1"/>
    <property type="molecule type" value="Genomic_DNA"/>
</dbReference>
<dbReference type="eggNOG" id="KOG1347">
    <property type="taxonomic scope" value="Eukaryota"/>
</dbReference>
<dbReference type="Gramene" id="ERM99189">
    <property type="protein sequence ID" value="ERM99189"/>
    <property type="gene ID" value="AMTR_s00092p00084790"/>
</dbReference>
<dbReference type="STRING" id="13333.W1NWZ9"/>
<keyword evidence="2" id="KW-1185">Reference proteome</keyword>
<protein>
    <submittedName>
        <fullName evidence="1">Uncharacterized protein</fullName>
    </submittedName>
</protein>
<dbReference type="AlphaFoldDB" id="W1NWZ9"/>
<reference evidence="2" key="1">
    <citation type="journal article" date="2013" name="Science">
        <title>The Amborella genome and the evolution of flowering plants.</title>
        <authorList>
            <consortium name="Amborella Genome Project"/>
        </authorList>
    </citation>
    <scope>NUCLEOTIDE SEQUENCE [LARGE SCALE GENOMIC DNA]</scope>
</reference>